<sequence>MLYTAIIVEPRQHKALQYVLNNFLSNLSNDWSFIVFHGNKNLEFINNIITKKLNIHKHRITLINLNVDNLTIDDYNKLFKYDKDFYNRIPTETFLVFQTDAVIFEKYKHLINNFLHYDYVGAPWNHVIDGKDKNECVGNGGLSLRKKSKMMEIMKNQGKNEYPEDVYFSCYDSVLMNKPKLDDALLFSVEEIFNEMSFGCHRPWSDSNDKKFLLYNTHEEVKELYKHNNIPPPVKPPPLKPPKLPKPIISTKKKLKKKCKISSLIFL</sequence>
<reference evidence="3" key="1">
    <citation type="journal article" date="2020" name="Nature">
        <title>Giant virus diversity and host interactions through global metagenomics.</title>
        <authorList>
            <person name="Schulz F."/>
            <person name="Roux S."/>
            <person name="Paez-Espino D."/>
            <person name="Jungbluth S."/>
            <person name="Walsh D.A."/>
            <person name="Denef V.J."/>
            <person name="McMahon K.D."/>
            <person name="Konstantinidis K.T."/>
            <person name="Eloe-Fadrosh E.A."/>
            <person name="Kyrpides N.C."/>
            <person name="Woyke T."/>
        </authorList>
    </citation>
    <scope>NUCLEOTIDE SEQUENCE</scope>
    <source>
        <strain evidence="3">GVMAG-M-3300023184-18</strain>
    </source>
</reference>
<dbReference type="Pfam" id="PF18922">
    <property type="entry name" value="DUF5672"/>
    <property type="match status" value="1"/>
</dbReference>
<protein>
    <recommendedName>
        <fullName evidence="2">DUF5672 domain-containing protein</fullName>
    </recommendedName>
</protein>
<feature type="domain" description="DUF5672" evidence="2">
    <location>
        <begin position="71"/>
        <end position="201"/>
    </location>
</feature>
<dbReference type="AlphaFoldDB" id="A0A6C0I2R3"/>
<feature type="compositionally biased region" description="Pro residues" evidence="1">
    <location>
        <begin position="230"/>
        <end position="245"/>
    </location>
</feature>
<proteinExistence type="predicted"/>
<evidence type="ECO:0000256" key="1">
    <source>
        <dbReference type="SAM" id="MobiDB-lite"/>
    </source>
</evidence>
<dbReference type="InterPro" id="IPR043729">
    <property type="entry name" value="DUF5672"/>
</dbReference>
<evidence type="ECO:0000313" key="3">
    <source>
        <dbReference type="EMBL" id="QHT87072.1"/>
    </source>
</evidence>
<name>A0A6C0I2R3_9ZZZZ</name>
<accession>A0A6C0I2R3</accession>
<feature type="region of interest" description="Disordered" evidence="1">
    <location>
        <begin position="228"/>
        <end position="247"/>
    </location>
</feature>
<dbReference type="EMBL" id="MN740081">
    <property type="protein sequence ID" value="QHT87072.1"/>
    <property type="molecule type" value="Genomic_DNA"/>
</dbReference>
<organism evidence="3">
    <name type="scientific">viral metagenome</name>
    <dbReference type="NCBI Taxonomy" id="1070528"/>
    <lineage>
        <taxon>unclassified sequences</taxon>
        <taxon>metagenomes</taxon>
        <taxon>organismal metagenomes</taxon>
    </lineage>
</organism>
<evidence type="ECO:0000259" key="2">
    <source>
        <dbReference type="Pfam" id="PF18922"/>
    </source>
</evidence>